<gene>
    <name evidence="1" type="ORF">HPB50_027109</name>
</gene>
<evidence type="ECO:0000313" key="1">
    <source>
        <dbReference type="EMBL" id="KAH6940378.1"/>
    </source>
</evidence>
<dbReference type="EMBL" id="CM023482">
    <property type="protein sequence ID" value="KAH6940378.1"/>
    <property type="molecule type" value="Genomic_DNA"/>
</dbReference>
<proteinExistence type="predicted"/>
<name>A0ACB7SZS4_HYAAI</name>
<reference evidence="1" key="1">
    <citation type="submission" date="2020-05" db="EMBL/GenBank/DDBJ databases">
        <title>Large-scale comparative analyses of tick genomes elucidate their genetic diversity and vector capacities.</title>
        <authorList>
            <person name="Jia N."/>
            <person name="Wang J."/>
            <person name="Shi W."/>
            <person name="Du L."/>
            <person name="Sun Y."/>
            <person name="Zhan W."/>
            <person name="Jiang J."/>
            <person name="Wang Q."/>
            <person name="Zhang B."/>
            <person name="Ji P."/>
            <person name="Sakyi L.B."/>
            <person name="Cui X."/>
            <person name="Yuan T."/>
            <person name="Jiang B."/>
            <person name="Yang W."/>
            <person name="Lam T.T.-Y."/>
            <person name="Chang Q."/>
            <person name="Ding S."/>
            <person name="Wang X."/>
            <person name="Zhu J."/>
            <person name="Ruan X."/>
            <person name="Zhao L."/>
            <person name="Wei J."/>
            <person name="Que T."/>
            <person name="Du C."/>
            <person name="Cheng J."/>
            <person name="Dai P."/>
            <person name="Han X."/>
            <person name="Huang E."/>
            <person name="Gao Y."/>
            <person name="Liu J."/>
            <person name="Shao H."/>
            <person name="Ye R."/>
            <person name="Li L."/>
            <person name="Wei W."/>
            <person name="Wang X."/>
            <person name="Wang C."/>
            <person name="Yang T."/>
            <person name="Huo Q."/>
            <person name="Li W."/>
            <person name="Guo W."/>
            <person name="Chen H."/>
            <person name="Zhou L."/>
            <person name="Ni X."/>
            <person name="Tian J."/>
            <person name="Zhou Y."/>
            <person name="Sheng Y."/>
            <person name="Liu T."/>
            <person name="Pan Y."/>
            <person name="Xia L."/>
            <person name="Li J."/>
            <person name="Zhao F."/>
            <person name="Cao W."/>
        </authorList>
    </citation>
    <scope>NUCLEOTIDE SEQUENCE</scope>
    <source>
        <strain evidence="1">Hyas-2018</strain>
    </source>
</reference>
<protein>
    <submittedName>
        <fullName evidence="1">Uncharacterized protein</fullName>
    </submittedName>
</protein>
<organism evidence="1 2">
    <name type="scientific">Hyalomma asiaticum</name>
    <name type="common">Tick</name>
    <dbReference type="NCBI Taxonomy" id="266040"/>
    <lineage>
        <taxon>Eukaryota</taxon>
        <taxon>Metazoa</taxon>
        <taxon>Ecdysozoa</taxon>
        <taxon>Arthropoda</taxon>
        <taxon>Chelicerata</taxon>
        <taxon>Arachnida</taxon>
        <taxon>Acari</taxon>
        <taxon>Parasitiformes</taxon>
        <taxon>Ixodida</taxon>
        <taxon>Ixodoidea</taxon>
        <taxon>Ixodidae</taxon>
        <taxon>Hyalomminae</taxon>
        <taxon>Hyalomma</taxon>
    </lineage>
</organism>
<keyword evidence="2" id="KW-1185">Reference proteome</keyword>
<comment type="caution">
    <text evidence="1">The sequence shown here is derived from an EMBL/GenBank/DDBJ whole genome shotgun (WGS) entry which is preliminary data.</text>
</comment>
<sequence length="107" mass="12196">MAWKKEKIQEWLRSKNITYGERMIKQLHELVASVMSCFLSIVVVNRAVRAGCIALLPYHWEFNPIELLWAKVKNGIAADNSLQAVHGRRHLEGQNQAGNGGRLDEKD</sequence>
<evidence type="ECO:0000313" key="2">
    <source>
        <dbReference type="Proteomes" id="UP000821845"/>
    </source>
</evidence>
<accession>A0ACB7SZS4</accession>
<dbReference type="Proteomes" id="UP000821845">
    <property type="component" value="Chromosome 2"/>
</dbReference>